<evidence type="ECO:0000256" key="2">
    <source>
        <dbReference type="ARBA" id="ARBA00022695"/>
    </source>
</evidence>
<evidence type="ECO:0000313" key="10">
    <source>
        <dbReference type="Proteomes" id="UP001234989"/>
    </source>
</evidence>
<keyword evidence="3" id="KW-0540">Nuclease</keyword>
<evidence type="ECO:0000259" key="7">
    <source>
        <dbReference type="Pfam" id="PF17917"/>
    </source>
</evidence>
<dbReference type="Proteomes" id="UP001234989">
    <property type="component" value="Chromosome 3"/>
</dbReference>
<dbReference type="InterPro" id="IPR050951">
    <property type="entry name" value="Retrovirus_Pol_polyprotein"/>
</dbReference>
<evidence type="ECO:0000256" key="6">
    <source>
        <dbReference type="ARBA" id="ARBA00022918"/>
    </source>
</evidence>
<dbReference type="EMBL" id="CP133614">
    <property type="protein sequence ID" value="WMV20158.1"/>
    <property type="molecule type" value="Genomic_DNA"/>
</dbReference>
<dbReference type="Pfam" id="PF24626">
    <property type="entry name" value="SH3_Tf2-1"/>
    <property type="match status" value="1"/>
</dbReference>
<sequence>MNECSLGHQHGLWCTGGSVSPLTRGLGFEPWNVIKWVNVDGGGFCYRFYGGNNPNWDHGFDLGFIELLVIRSGDPTSTLWLCTDTTLVLSLLSTWHLQVAIDRHQLELKKRLTTAPVLTLPEGTQGFVVYNDASRVGLGCVLMQNGKVIAYASRQLKVHEKNYPTHDLELAAIIFALKIWRHYLYGVHGDVFTDHKSLQYVFTQKELNLKQMRWLELLKDYDMSILYHPGKANVVADALSRFSMGSTTHIKEEKRELAKDVHRLTRSRVRLMDSTEGGVVVMNGAESSLVSEVKEKQDQDPILLALKANVHTQKVLAFEQGGDGVLRYQEFVAKCPSCQQVKVGHQRPGGLAQNIELPEWKWEMINMDFITERLGFKVNLSTAFHPQTYGQAERTIQNLEDMLRACMAPYEAHYGKKYRSPIGWLEVREARLIGPALVHQAMEMVKVIQERLKTVQSRQKSYTDVRRRELEFEVDDWVYLKVSPMKGVMRFGKKGKLIPRYIDPYRISKRIDKVAYELELPQELATVHLVFHVSMLKK</sequence>
<gene>
    <name evidence="9" type="ORF">MTR67_013543</name>
</gene>
<protein>
    <submittedName>
        <fullName evidence="9">Uncharacterized protein</fullName>
    </submittedName>
</protein>
<keyword evidence="10" id="KW-1185">Reference proteome</keyword>
<name>A0AAF0QBN7_SOLVR</name>
<dbReference type="GO" id="GO:0003676">
    <property type="term" value="F:nucleic acid binding"/>
    <property type="evidence" value="ECO:0007669"/>
    <property type="project" value="InterPro"/>
</dbReference>
<evidence type="ECO:0000256" key="1">
    <source>
        <dbReference type="ARBA" id="ARBA00022679"/>
    </source>
</evidence>
<keyword evidence="4" id="KW-0255">Endonuclease</keyword>
<keyword evidence="1" id="KW-0808">Transferase</keyword>
<dbReference type="InterPro" id="IPR012337">
    <property type="entry name" value="RNaseH-like_sf"/>
</dbReference>
<feature type="domain" description="Tf2-1-like SH3-like" evidence="8">
    <location>
        <begin position="476"/>
        <end position="538"/>
    </location>
</feature>
<dbReference type="PANTHER" id="PTHR37984:SF5">
    <property type="entry name" value="PROTEIN NYNRIN-LIKE"/>
    <property type="match status" value="1"/>
</dbReference>
<dbReference type="AlphaFoldDB" id="A0AAF0QBN7"/>
<keyword evidence="6" id="KW-0695">RNA-directed DNA polymerase</keyword>
<dbReference type="SUPFAM" id="SSF53098">
    <property type="entry name" value="Ribonuclease H-like"/>
    <property type="match status" value="1"/>
</dbReference>
<organism evidence="9 10">
    <name type="scientific">Solanum verrucosum</name>
    <dbReference type="NCBI Taxonomy" id="315347"/>
    <lineage>
        <taxon>Eukaryota</taxon>
        <taxon>Viridiplantae</taxon>
        <taxon>Streptophyta</taxon>
        <taxon>Embryophyta</taxon>
        <taxon>Tracheophyta</taxon>
        <taxon>Spermatophyta</taxon>
        <taxon>Magnoliopsida</taxon>
        <taxon>eudicotyledons</taxon>
        <taxon>Gunneridae</taxon>
        <taxon>Pentapetalae</taxon>
        <taxon>asterids</taxon>
        <taxon>lamiids</taxon>
        <taxon>Solanales</taxon>
        <taxon>Solanaceae</taxon>
        <taxon>Solanoideae</taxon>
        <taxon>Solaneae</taxon>
        <taxon>Solanum</taxon>
    </lineage>
</organism>
<dbReference type="GO" id="GO:0016787">
    <property type="term" value="F:hydrolase activity"/>
    <property type="evidence" value="ECO:0007669"/>
    <property type="project" value="UniProtKB-KW"/>
</dbReference>
<dbReference type="CDD" id="cd09274">
    <property type="entry name" value="RNase_HI_RT_Ty3"/>
    <property type="match status" value="1"/>
</dbReference>
<evidence type="ECO:0000256" key="3">
    <source>
        <dbReference type="ARBA" id="ARBA00022722"/>
    </source>
</evidence>
<accession>A0AAF0QBN7</accession>
<dbReference type="SUPFAM" id="SSF56672">
    <property type="entry name" value="DNA/RNA polymerases"/>
    <property type="match status" value="1"/>
</dbReference>
<evidence type="ECO:0000313" key="9">
    <source>
        <dbReference type="EMBL" id="WMV20158.1"/>
    </source>
</evidence>
<dbReference type="InterPro" id="IPR036397">
    <property type="entry name" value="RNaseH_sf"/>
</dbReference>
<keyword evidence="5" id="KW-0378">Hydrolase</keyword>
<dbReference type="Gene3D" id="3.30.420.10">
    <property type="entry name" value="Ribonuclease H-like superfamily/Ribonuclease H"/>
    <property type="match status" value="1"/>
</dbReference>
<dbReference type="InterPro" id="IPR056924">
    <property type="entry name" value="SH3_Tf2-1"/>
</dbReference>
<dbReference type="GO" id="GO:0003964">
    <property type="term" value="F:RNA-directed DNA polymerase activity"/>
    <property type="evidence" value="ECO:0007669"/>
    <property type="project" value="UniProtKB-KW"/>
</dbReference>
<evidence type="ECO:0000256" key="4">
    <source>
        <dbReference type="ARBA" id="ARBA00022759"/>
    </source>
</evidence>
<evidence type="ECO:0000256" key="5">
    <source>
        <dbReference type="ARBA" id="ARBA00022801"/>
    </source>
</evidence>
<dbReference type="InterPro" id="IPR041373">
    <property type="entry name" value="RT_RNaseH"/>
</dbReference>
<feature type="domain" description="Reverse transcriptase RNase H-like" evidence="7">
    <location>
        <begin position="125"/>
        <end position="221"/>
    </location>
</feature>
<dbReference type="InterPro" id="IPR043502">
    <property type="entry name" value="DNA/RNA_pol_sf"/>
</dbReference>
<dbReference type="FunFam" id="3.10.20.370:FF:000001">
    <property type="entry name" value="Retrovirus-related Pol polyprotein from transposon 17.6-like protein"/>
    <property type="match status" value="1"/>
</dbReference>
<proteinExistence type="predicted"/>
<dbReference type="PANTHER" id="PTHR37984">
    <property type="entry name" value="PROTEIN CBG26694"/>
    <property type="match status" value="1"/>
</dbReference>
<dbReference type="Pfam" id="PF17917">
    <property type="entry name" value="RT_RNaseH"/>
    <property type="match status" value="1"/>
</dbReference>
<dbReference type="GO" id="GO:0004519">
    <property type="term" value="F:endonuclease activity"/>
    <property type="evidence" value="ECO:0007669"/>
    <property type="project" value="UniProtKB-KW"/>
</dbReference>
<keyword evidence="2" id="KW-0548">Nucleotidyltransferase</keyword>
<reference evidence="9" key="1">
    <citation type="submission" date="2023-08" db="EMBL/GenBank/DDBJ databases">
        <title>A de novo genome assembly of Solanum verrucosum Schlechtendal, a Mexican diploid species geographically isolated from the other diploid A-genome species in potato relatives.</title>
        <authorList>
            <person name="Hosaka K."/>
        </authorList>
    </citation>
    <scope>NUCLEOTIDE SEQUENCE</scope>
    <source>
        <tissue evidence="9">Young leaves</tissue>
    </source>
</reference>
<evidence type="ECO:0000259" key="8">
    <source>
        <dbReference type="Pfam" id="PF24626"/>
    </source>
</evidence>